<evidence type="ECO:0000256" key="3">
    <source>
        <dbReference type="ARBA" id="ARBA00022989"/>
    </source>
</evidence>
<reference evidence="7 8" key="1">
    <citation type="journal article" date="2013" name="BMC Genomics">
        <title>Genomics-driven discovery of the pneumocandin biosynthetic gene cluster in the fungus Glarea lozoyensis.</title>
        <authorList>
            <person name="Chen L."/>
            <person name="Yue Q."/>
            <person name="Zhang X."/>
            <person name="Xiang M."/>
            <person name="Wang C."/>
            <person name="Li S."/>
            <person name="Che Y."/>
            <person name="Ortiz-Lopez F.J."/>
            <person name="Bills G.F."/>
            <person name="Liu X."/>
            <person name="An Z."/>
        </authorList>
    </citation>
    <scope>NUCLEOTIDE SEQUENCE [LARGE SCALE GENOMIC DNA]</scope>
    <source>
        <strain evidence="8">ATCC 20868 / MF5171</strain>
    </source>
</reference>
<dbReference type="STRING" id="1116229.S3D9K1"/>
<feature type="transmembrane region" description="Helical" evidence="6">
    <location>
        <begin position="36"/>
        <end position="60"/>
    </location>
</feature>
<dbReference type="Pfam" id="PF03619">
    <property type="entry name" value="Solute_trans_a"/>
    <property type="match status" value="1"/>
</dbReference>
<feature type="transmembrane region" description="Helical" evidence="6">
    <location>
        <begin position="106"/>
        <end position="123"/>
    </location>
</feature>
<dbReference type="OrthoDB" id="5348404at2759"/>
<dbReference type="EMBL" id="KE145355">
    <property type="protein sequence ID" value="EPE35157.1"/>
    <property type="molecule type" value="Genomic_DNA"/>
</dbReference>
<dbReference type="GeneID" id="19469898"/>
<name>S3D9K1_GLAL2</name>
<keyword evidence="2 6" id="KW-0812">Transmembrane</keyword>
<gene>
    <name evidence="7" type="ORF">GLAREA_10853</name>
</gene>
<protein>
    <recommendedName>
        <fullName evidence="9">DUF300-domain-containing protein</fullName>
    </recommendedName>
</protein>
<comment type="subcellular location">
    <subcellularLocation>
        <location evidence="1">Membrane</location>
        <topology evidence="1">Multi-pass membrane protein</topology>
    </subcellularLocation>
</comment>
<dbReference type="OMA" id="HAIYFQV"/>
<proteinExistence type="predicted"/>
<keyword evidence="4 6" id="KW-0472">Membrane</keyword>
<evidence type="ECO:0000256" key="1">
    <source>
        <dbReference type="ARBA" id="ARBA00004141"/>
    </source>
</evidence>
<feature type="transmembrane region" description="Helical" evidence="6">
    <location>
        <begin position="211"/>
        <end position="233"/>
    </location>
</feature>
<dbReference type="GO" id="GO:0016020">
    <property type="term" value="C:membrane"/>
    <property type="evidence" value="ECO:0007669"/>
    <property type="project" value="UniProtKB-SubCell"/>
</dbReference>
<evidence type="ECO:0000256" key="4">
    <source>
        <dbReference type="ARBA" id="ARBA00023136"/>
    </source>
</evidence>
<dbReference type="HOGENOM" id="CLU_012923_5_1_1"/>
<dbReference type="PANTHER" id="PTHR23423">
    <property type="entry name" value="ORGANIC SOLUTE TRANSPORTER-RELATED"/>
    <property type="match status" value="1"/>
</dbReference>
<evidence type="ECO:0000256" key="6">
    <source>
        <dbReference type="SAM" id="Phobius"/>
    </source>
</evidence>
<keyword evidence="8" id="KW-1185">Reference proteome</keyword>
<dbReference type="RefSeq" id="XP_008078144.1">
    <property type="nucleotide sequence ID" value="XM_008079953.1"/>
</dbReference>
<evidence type="ECO:0000313" key="7">
    <source>
        <dbReference type="EMBL" id="EPE35157.1"/>
    </source>
</evidence>
<feature type="region of interest" description="Disordered" evidence="5">
    <location>
        <begin position="520"/>
        <end position="566"/>
    </location>
</feature>
<keyword evidence="3 6" id="KW-1133">Transmembrane helix</keyword>
<feature type="transmembrane region" description="Helical" evidence="6">
    <location>
        <begin position="289"/>
        <end position="311"/>
    </location>
</feature>
<feature type="transmembrane region" description="Helical" evidence="6">
    <location>
        <begin position="166"/>
        <end position="191"/>
    </location>
</feature>
<feature type="region of interest" description="Disordered" evidence="5">
    <location>
        <begin position="468"/>
        <end position="497"/>
    </location>
</feature>
<evidence type="ECO:0008006" key="9">
    <source>
        <dbReference type="Google" id="ProtNLM"/>
    </source>
</evidence>
<dbReference type="AlphaFoldDB" id="S3D9K1"/>
<dbReference type="SMART" id="SM01417">
    <property type="entry name" value="Solute_trans_a"/>
    <property type="match status" value="1"/>
</dbReference>
<dbReference type="InterPro" id="IPR005178">
    <property type="entry name" value="Ostalpha/TMEM184C"/>
</dbReference>
<feature type="compositionally biased region" description="Basic and acidic residues" evidence="5">
    <location>
        <begin position="537"/>
        <end position="546"/>
    </location>
</feature>
<feature type="transmembrane region" description="Helical" evidence="6">
    <location>
        <begin position="72"/>
        <end position="94"/>
    </location>
</feature>
<feature type="transmembrane region" description="Helical" evidence="6">
    <location>
        <begin position="245"/>
        <end position="269"/>
    </location>
</feature>
<evidence type="ECO:0000256" key="5">
    <source>
        <dbReference type="SAM" id="MobiDB-lite"/>
    </source>
</evidence>
<organism evidence="7 8">
    <name type="scientific">Glarea lozoyensis (strain ATCC 20868 / MF5171)</name>
    <dbReference type="NCBI Taxonomy" id="1116229"/>
    <lineage>
        <taxon>Eukaryota</taxon>
        <taxon>Fungi</taxon>
        <taxon>Dikarya</taxon>
        <taxon>Ascomycota</taxon>
        <taxon>Pezizomycotina</taxon>
        <taxon>Leotiomycetes</taxon>
        <taxon>Helotiales</taxon>
        <taxon>Helotiaceae</taxon>
        <taxon>Glarea</taxon>
    </lineage>
</organism>
<accession>S3D9K1</accession>
<feature type="compositionally biased region" description="Polar residues" evidence="5">
    <location>
        <begin position="547"/>
        <end position="566"/>
    </location>
</feature>
<dbReference type="eggNOG" id="KOG2641">
    <property type="taxonomic scope" value="Eukaryota"/>
</dbReference>
<dbReference type="KEGG" id="glz:GLAREA_10853"/>
<sequence>MTLILGYNATCNSTLDDLRIGNSEIPLVGTWTFHSLGLVIAPSCSLIAVLLSFYLIFMHATHYTKPYEQRHIIRILFMIPVYATSAFLSFRFYWHAIYFQVISDCYEAFAIASFFALLCHYIAPSLHEQKHYFRTIQPKGWVWPVSWMKSCCCGDRGPWRTPRSGLTWFNIVWLGVYQYCFIRVAMTITSVVTQYFGRYCESSNSPLFSHIWTMVINATAVTVAMFCLIQFYVQLRTDLAPHSPFLKVLAIKLVIFLSFWQTFTISILTSATFNVVKPTAKLAYPDLKVGIPSLLLCIEMAIFAFLHLFAFPWQPYGPKAAPTDYPRLSSISGEPSKNIHGEKQGGFLGWKAFVDAMNPWDLVKAFARSMRWLFVGRKNRETDTSYMRNIADDNDMVLQSPNTTGYKQSVNLPIADEFRRSRFGMPLATEPGRTPGEEGAGLIAHAQPNPLNASTGYVPAKERYDIDGHDIGPGGYEKVRNDASPERTQGQNLASPAMHYQPYSQESIGMAVSETSPYEGHYVQQPYPPPTAADLYIEQRRQDRRQVQNPSEQWANSSQPRDQNQF</sequence>
<evidence type="ECO:0000256" key="2">
    <source>
        <dbReference type="ARBA" id="ARBA00022692"/>
    </source>
</evidence>
<dbReference type="Proteomes" id="UP000016922">
    <property type="component" value="Unassembled WGS sequence"/>
</dbReference>
<evidence type="ECO:0000313" key="8">
    <source>
        <dbReference type="Proteomes" id="UP000016922"/>
    </source>
</evidence>